<evidence type="ECO:0000256" key="1">
    <source>
        <dbReference type="SAM" id="MobiDB-lite"/>
    </source>
</evidence>
<organism evidence="2 3">
    <name type="scientific">Tegillarca granosa</name>
    <name type="common">Malaysian cockle</name>
    <name type="synonym">Anadara granosa</name>
    <dbReference type="NCBI Taxonomy" id="220873"/>
    <lineage>
        <taxon>Eukaryota</taxon>
        <taxon>Metazoa</taxon>
        <taxon>Spiralia</taxon>
        <taxon>Lophotrochozoa</taxon>
        <taxon>Mollusca</taxon>
        <taxon>Bivalvia</taxon>
        <taxon>Autobranchia</taxon>
        <taxon>Pteriomorphia</taxon>
        <taxon>Arcoida</taxon>
        <taxon>Arcoidea</taxon>
        <taxon>Arcidae</taxon>
        <taxon>Tegillarca</taxon>
    </lineage>
</organism>
<dbReference type="EMBL" id="JARBDR010000918">
    <property type="protein sequence ID" value="KAJ8301111.1"/>
    <property type="molecule type" value="Genomic_DNA"/>
</dbReference>
<evidence type="ECO:0000313" key="3">
    <source>
        <dbReference type="Proteomes" id="UP001217089"/>
    </source>
</evidence>
<reference evidence="2 3" key="1">
    <citation type="submission" date="2022-12" db="EMBL/GenBank/DDBJ databases">
        <title>Chromosome-level genome of Tegillarca granosa.</title>
        <authorList>
            <person name="Kim J."/>
        </authorList>
    </citation>
    <scope>NUCLEOTIDE SEQUENCE [LARGE SCALE GENOMIC DNA]</scope>
    <source>
        <strain evidence="2">Teg-2019</strain>
        <tissue evidence="2">Adductor muscle</tissue>
    </source>
</reference>
<evidence type="ECO:0000313" key="2">
    <source>
        <dbReference type="EMBL" id="KAJ8301111.1"/>
    </source>
</evidence>
<accession>A0ABQ9E9M3</accession>
<sequence length="85" mass="9984">MHDNICDDPFDMSREKYQMPPRKRPPSVQRDMNPLGNPLKKDSVYLMKKQAQELLDGKLNARDVSKDYLDVLNRYSKSDRDSRSP</sequence>
<feature type="compositionally biased region" description="Basic and acidic residues" evidence="1">
    <location>
        <begin position="1"/>
        <end position="17"/>
    </location>
</feature>
<name>A0ABQ9E9M3_TEGGR</name>
<comment type="caution">
    <text evidence="2">The sequence shown here is derived from an EMBL/GenBank/DDBJ whole genome shotgun (WGS) entry which is preliminary data.</text>
</comment>
<keyword evidence="3" id="KW-1185">Reference proteome</keyword>
<dbReference type="Proteomes" id="UP001217089">
    <property type="component" value="Unassembled WGS sequence"/>
</dbReference>
<feature type="region of interest" description="Disordered" evidence="1">
    <location>
        <begin position="1"/>
        <end position="40"/>
    </location>
</feature>
<protein>
    <submittedName>
        <fullName evidence="2">Uncharacterized protein</fullName>
    </submittedName>
</protein>
<proteinExistence type="predicted"/>
<gene>
    <name evidence="2" type="ORF">KUTeg_020098</name>
</gene>